<evidence type="ECO:0000259" key="1">
    <source>
        <dbReference type="Pfam" id="PF00085"/>
    </source>
</evidence>
<dbReference type="Proteomes" id="UP001241072">
    <property type="component" value="Unassembled WGS sequence"/>
</dbReference>
<gene>
    <name evidence="2" type="ORF">Q5716_05610</name>
</gene>
<reference evidence="2 3" key="1">
    <citation type="submission" date="2023-07" db="EMBL/GenBank/DDBJ databases">
        <title>Protaetiibacter sp. nov WY-16 isolated from soil.</title>
        <authorList>
            <person name="Liu B."/>
            <person name="Wan Y."/>
        </authorList>
    </citation>
    <scope>NUCLEOTIDE SEQUENCE [LARGE SCALE GENOMIC DNA]</scope>
    <source>
        <strain evidence="2 3">WY-16</strain>
    </source>
</reference>
<protein>
    <submittedName>
        <fullName evidence="2">Thioredoxin family protein</fullName>
    </submittedName>
</protein>
<dbReference type="SUPFAM" id="SSF52833">
    <property type="entry name" value="Thioredoxin-like"/>
    <property type="match status" value="1"/>
</dbReference>
<dbReference type="RefSeq" id="WP_305002107.1">
    <property type="nucleotide sequence ID" value="NZ_JAUQUB010000001.1"/>
</dbReference>
<dbReference type="InterPro" id="IPR036249">
    <property type="entry name" value="Thioredoxin-like_sf"/>
</dbReference>
<evidence type="ECO:0000313" key="2">
    <source>
        <dbReference type="EMBL" id="MDO7881703.1"/>
    </source>
</evidence>
<name>A0ABT9BL05_9MICO</name>
<dbReference type="EMBL" id="JAUQUB010000001">
    <property type="protein sequence ID" value="MDO7881703.1"/>
    <property type="molecule type" value="Genomic_DNA"/>
</dbReference>
<feature type="domain" description="Thioredoxin" evidence="1">
    <location>
        <begin position="55"/>
        <end position="132"/>
    </location>
</feature>
<proteinExistence type="predicted"/>
<organism evidence="2 3">
    <name type="scientific">Antiquaquibacter soli</name>
    <dbReference type="NCBI Taxonomy" id="3064523"/>
    <lineage>
        <taxon>Bacteria</taxon>
        <taxon>Bacillati</taxon>
        <taxon>Actinomycetota</taxon>
        <taxon>Actinomycetes</taxon>
        <taxon>Micrococcales</taxon>
        <taxon>Microbacteriaceae</taxon>
        <taxon>Antiquaquibacter</taxon>
    </lineage>
</organism>
<sequence>MSLPAVLAVLAALVGAATVLGLLWQRSQGRVRRQRGTTRVRPTDVPGLARLAPGATLLQFSTEVCAPCRSTHAVLGDIASELSGVVHVDLDVTHRPDLASRFHILQTPTTLILDRTGVVRARIGGAARRDLVRHELERVLS</sequence>
<keyword evidence="3" id="KW-1185">Reference proteome</keyword>
<evidence type="ECO:0000313" key="3">
    <source>
        <dbReference type="Proteomes" id="UP001241072"/>
    </source>
</evidence>
<dbReference type="Gene3D" id="3.40.30.10">
    <property type="entry name" value="Glutaredoxin"/>
    <property type="match status" value="1"/>
</dbReference>
<comment type="caution">
    <text evidence="2">The sequence shown here is derived from an EMBL/GenBank/DDBJ whole genome shotgun (WGS) entry which is preliminary data.</text>
</comment>
<accession>A0ABT9BL05</accession>
<dbReference type="CDD" id="cd02947">
    <property type="entry name" value="TRX_family"/>
    <property type="match status" value="1"/>
</dbReference>
<dbReference type="Pfam" id="PF00085">
    <property type="entry name" value="Thioredoxin"/>
    <property type="match status" value="1"/>
</dbReference>
<dbReference type="InterPro" id="IPR013766">
    <property type="entry name" value="Thioredoxin_domain"/>
</dbReference>